<protein>
    <submittedName>
        <fullName evidence="1">Uncharacterized protein</fullName>
    </submittedName>
</protein>
<proteinExistence type="predicted"/>
<name>A0A6A4JRM5_APOLU</name>
<comment type="caution">
    <text evidence="1">The sequence shown here is derived from an EMBL/GenBank/DDBJ whole genome shotgun (WGS) entry which is preliminary data.</text>
</comment>
<accession>A0A6A4JRM5</accession>
<sequence length="75" mass="8181">MTAKHYLVLLQPGNKDYCLLVELKAIDFETIAAAGFMSSLMDQQQEQIPLQGLAIIAVTSRSAAHGTPGYVLMTR</sequence>
<organism evidence="1 2">
    <name type="scientific">Apolygus lucorum</name>
    <name type="common">Small green plant bug</name>
    <name type="synonym">Lygocoris lucorum</name>
    <dbReference type="NCBI Taxonomy" id="248454"/>
    <lineage>
        <taxon>Eukaryota</taxon>
        <taxon>Metazoa</taxon>
        <taxon>Ecdysozoa</taxon>
        <taxon>Arthropoda</taxon>
        <taxon>Hexapoda</taxon>
        <taxon>Insecta</taxon>
        <taxon>Pterygota</taxon>
        <taxon>Neoptera</taxon>
        <taxon>Paraneoptera</taxon>
        <taxon>Hemiptera</taxon>
        <taxon>Heteroptera</taxon>
        <taxon>Panheteroptera</taxon>
        <taxon>Cimicomorpha</taxon>
        <taxon>Miridae</taxon>
        <taxon>Mirini</taxon>
        <taxon>Apolygus</taxon>
    </lineage>
</organism>
<dbReference type="EMBL" id="WIXP02000011">
    <property type="protein sequence ID" value="KAF6202526.1"/>
    <property type="molecule type" value="Genomic_DNA"/>
</dbReference>
<gene>
    <name evidence="1" type="ORF">GE061_002922</name>
</gene>
<evidence type="ECO:0000313" key="2">
    <source>
        <dbReference type="Proteomes" id="UP000466442"/>
    </source>
</evidence>
<evidence type="ECO:0000313" key="1">
    <source>
        <dbReference type="EMBL" id="KAF6202526.1"/>
    </source>
</evidence>
<keyword evidence="2" id="KW-1185">Reference proteome</keyword>
<dbReference type="AlphaFoldDB" id="A0A6A4JRM5"/>
<dbReference type="Proteomes" id="UP000466442">
    <property type="component" value="Unassembled WGS sequence"/>
</dbReference>
<reference evidence="1" key="1">
    <citation type="journal article" date="2021" name="Mol. Ecol. Resour.">
        <title>Apolygus lucorum genome provides insights into omnivorousness and mesophyll feeding.</title>
        <authorList>
            <person name="Liu Y."/>
            <person name="Liu H."/>
            <person name="Wang H."/>
            <person name="Huang T."/>
            <person name="Liu B."/>
            <person name="Yang B."/>
            <person name="Yin L."/>
            <person name="Li B."/>
            <person name="Zhang Y."/>
            <person name="Zhang S."/>
            <person name="Jiang F."/>
            <person name="Zhang X."/>
            <person name="Ren Y."/>
            <person name="Wang B."/>
            <person name="Wang S."/>
            <person name="Lu Y."/>
            <person name="Wu K."/>
            <person name="Fan W."/>
            <person name="Wang G."/>
        </authorList>
    </citation>
    <scope>NUCLEOTIDE SEQUENCE</scope>
    <source>
        <strain evidence="1">12Hb</strain>
    </source>
</reference>